<evidence type="ECO:0000313" key="1">
    <source>
        <dbReference type="EMBL" id="JAW15135.1"/>
    </source>
</evidence>
<dbReference type="EMBL" id="GFTR01001291">
    <property type="protein sequence ID" value="JAW15135.1"/>
    <property type="molecule type" value="Transcribed_RNA"/>
</dbReference>
<sequence>MFVVKPLAALGLLSLSNNRAYMPPLANLFGFNNKLTRADSVLFSTFNLSCSDSIRFPKVFISSDESKTLGKYNTLLLWKLPVILIDWNSVE</sequence>
<reference evidence="1" key="1">
    <citation type="journal article" date="2018" name="PLoS Negl. Trop. Dis.">
        <title>An insight into the salivary gland and fat body transcriptome of Panstrongylus lignarius (Hemiptera: Heteroptera), the main vector of Chagas disease in Peru.</title>
        <authorList>
            <person name="Nevoa J.C."/>
            <person name="Mendes M.T."/>
            <person name="da Silva M.V."/>
            <person name="Soares S.C."/>
            <person name="Oliveira C.J.F."/>
            <person name="Ribeiro J.M.C."/>
        </authorList>
    </citation>
    <scope>NUCLEOTIDE SEQUENCE</scope>
</reference>
<dbReference type="AlphaFoldDB" id="A0A224XRI7"/>
<name>A0A224XRI7_9HEMI</name>
<accession>A0A224XRI7</accession>
<organism evidence="1">
    <name type="scientific">Panstrongylus lignarius</name>
    <dbReference type="NCBI Taxonomy" id="156445"/>
    <lineage>
        <taxon>Eukaryota</taxon>
        <taxon>Metazoa</taxon>
        <taxon>Ecdysozoa</taxon>
        <taxon>Arthropoda</taxon>
        <taxon>Hexapoda</taxon>
        <taxon>Insecta</taxon>
        <taxon>Pterygota</taxon>
        <taxon>Neoptera</taxon>
        <taxon>Paraneoptera</taxon>
        <taxon>Hemiptera</taxon>
        <taxon>Heteroptera</taxon>
        <taxon>Panheteroptera</taxon>
        <taxon>Cimicomorpha</taxon>
        <taxon>Reduviidae</taxon>
        <taxon>Triatominae</taxon>
        <taxon>Panstrongylus</taxon>
    </lineage>
</organism>
<proteinExistence type="predicted"/>
<protein>
    <submittedName>
        <fullName evidence="1">Uncharacterized protein</fullName>
    </submittedName>
</protein>